<dbReference type="Proteomes" id="UP000297966">
    <property type="component" value="Unassembled WGS sequence"/>
</dbReference>
<organism evidence="1 2">
    <name type="scientific">Bradyrhizobium niftali</name>
    <dbReference type="NCBI Taxonomy" id="2560055"/>
    <lineage>
        <taxon>Bacteria</taxon>
        <taxon>Pseudomonadati</taxon>
        <taxon>Pseudomonadota</taxon>
        <taxon>Alphaproteobacteria</taxon>
        <taxon>Hyphomicrobiales</taxon>
        <taxon>Nitrobacteraceae</taxon>
        <taxon>Bradyrhizobium</taxon>
    </lineage>
</organism>
<reference evidence="1 2" key="1">
    <citation type="submission" date="2019-03" db="EMBL/GenBank/DDBJ databases">
        <title>Bradyrhizobium diversity isolated from nodules of Chamaecrista fasciculata.</title>
        <authorList>
            <person name="Klepa M.S."/>
            <person name="Urquiaga M.O."/>
            <person name="Hungria M."/>
            <person name="Delamuta J.R."/>
        </authorList>
    </citation>
    <scope>NUCLEOTIDE SEQUENCE [LARGE SCALE GENOMIC DNA]</scope>
    <source>
        <strain evidence="1 2">CNPSo 3448</strain>
    </source>
</reference>
<dbReference type="AlphaFoldDB" id="A0A4Y9L3I2"/>
<dbReference type="EMBL" id="SPQT01000044">
    <property type="protein sequence ID" value="TFV37965.1"/>
    <property type="molecule type" value="Genomic_DNA"/>
</dbReference>
<comment type="caution">
    <text evidence="1">The sequence shown here is derived from an EMBL/GenBank/DDBJ whole genome shotgun (WGS) entry which is preliminary data.</text>
</comment>
<evidence type="ECO:0000313" key="2">
    <source>
        <dbReference type="Proteomes" id="UP000297966"/>
    </source>
</evidence>
<dbReference type="RefSeq" id="WP_135179182.1">
    <property type="nucleotide sequence ID" value="NZ_SPQT01000044.1"/>
</dbReference>
<accession>A0A4Y9L3I2</accession>
<proteinExistence type="predicted"/>
<sequence length="188" mass="20991">MSRYMDAEFGVSFWYPSQWTVSEIKLTDIEKAHYPEGRIQRRLFVSNHDKGFYFDEINSATSSLTSPADRGCALTYSLNLQNDAWMQQTTGCDGDPTPVPAALVEQSFYTTGGLRILNGASRFQTELLVPLTAWKFIDVSYEGSLEVGSRMSTLPIVTSISSLEFDQATSVEKEIQVIQAEQDSYAGQ</sequence>
<name>A0A4Y9L3I2_9BRAD</name>
<evidence type="ECO:0000313" key="1">
    <source>
        <dbReference type="EMBL" id="TFV37965.1"/>
    </source>
</evidence>
<gene>
    <name evidence="1" type="ORF">E4K65_42530</name>
</gene>
<keyword evidence="2" id="KW-1185">Reference proteome</keyword>
<protein>
    <submittedName>
        <fullName evidence="1">Uncharacterized protein</fullName>
    </submittedName>
</protein>